<proteinExistence type="predicted"/>
<dbReference type="RefSeq" id="WP_076168805.1">
    <property type="nucleotide sequence ID" value="NZ_JBEZVB010000053.1"/>
</dbReference>
<dbReference type="Proteomes" id="UP000187486">
    <property type="component" value="Unassembled WGS sequence"/>
</dbReference>
<protein>
    <submittedName>
        <fullName evidence="6">TetR family transcriptional regulator</fullName>
    </submittedName>
</protein>
<evidence type="ECO:0000256" key="2">
    <source>
        <dbReference type="ARBA" id="ARBA00023125"/>
    </source>
</evidence>
<evidence type="ECO:0000259" key="5">
    <source>
        <dbReference type="PROSITE" id="PS50977"/>
    </source>
</evidence>
<dbReference type="AlphaFoldDB" id="A0A1R0KDH5"/>
<dbReference type="Gene3D" id="1.10.357.10">
    <property type="entry name" value="Tetracycline Repressor, domain 2"/>
    <property type="match status" value="1"/>
</dbReference>
<dbReference type="SUPFAM" id="SSF46689">
    <property type="entry name" value="Homeodomain-like"/>
    <property type="match status" value="1"/>
</dbReference>
<accession>A0A1R0KDH5</accession>
<dbReference type="PROSITE" id="PS50977">
    <property type="entry name" value="HTH_TETR_2"/>
    <property type="match status" value="1"/>
</dbReference>
<dbReference type="InterPro" id="IPR050109">
    <property type="entry name" value="HTH-type_TetR-like_transc_reg"/>
</dbReference>
<sequence>MTETNGGDPARTIATLWGTRKLPRRGPKHTLTTEQVVAAAVGLADGDQDVATLSMRRVAESLGVGTMSLYTYIASREELLEAMLDRVYEEAVGELGEPGDQGWEDGLREVAKVNWNLCLRHPWVLQVFTGRPPLGPHSIAKYERELAVVEGLGLTDVEMDSVITLVHDHVEGVARRRIEVDRAVRRTGMNDEQWWEKVGPLLAEVFDPARFPLAARVGRSAGEAHQAPHNPEHAYAFGLARLLEGVATLIGGRGGPLVKTR</sequence>
<dbReference type="GO" id="GO:0000976">
    <property type="term" value="F:transcription cis-regulatory region binding"/>
    <property type="evidence" value="ECO:0007669"/>
    <property type="project" value="TreeGrafter"/>
</dbReference>
<organism evidence="6 7">
    <name type="scientific">Amycolatopsis coloradensis</name>
    <dbReference type="NCBI Taxonomy" id="76021"/>
    <lineage>
        <taxon>Bacteria</taxon>
        <taxon>Bacillati</taxon>
        <taxon>Actinomycetota</taxon>
        <taxon>Actinomycetes</taxon>
        <taxon>Pseudonocardiales</taxon>
        <taxon>Pseudonocardiaceae</taxon>
        <taxon>Amycolatopsis</taxon>
    </lineage>
</organism>
<evidence type="ECO:0000256" key="4">
    <source>
        <dbReference type="PROSITE-ProRule" id="PRU00335"/>
    </source>
</evidence>
<gene>
    <name evidence="6" type="ORF">BS329_40585</name>
</gene>
<dbReference type="GO" id="GO:0045892">
    <property type="term" value="P:negative regulation of DNA-templated transcription"/>
    <property type="evidence" value="ECO:0007669"/>
    <property type="project" value="InterPro"/>
</dbReference>
<feature type="domain" description="HTH tetR-type" evidence="5">
    <location>
        <begin position="30"/>
        <end position="91"/>
    </location>
</feature>
<dbReference type="InterPro" id="IPR004111">
    <property type="entry name" value="Repressor_TetR_C"/>
</dbReference>
<reference evidence="6 7" key="1">
    <citation type="submission" date="2016-01" db="EMBL/GenBank/DDBJ databases">
        <title>Amycolatopsis coloradensis genome sequencing and assembly.</title>
        <authorList>
            <person name="Mayilraj S."/>
        </authorList>
    </citation>
    <scope>NUCLEOTIDE SEQUENCE [LARGE SCALE GENOMIC DNA]</scope>
    <source>
        <strain evidence="6 7">DSM 44225</strain>
    </source>
</reference>
<keyword evidence="1" id="KW-0805">Transcription regulation</keyword>
<evidence type="ECO:0000256" key="1">
    <source>
        <dbReference type="ARBA" id="ARBA00023015"/>
    </source>
</evidence>
<dbReference type="STRING" id="76021.BS329_40585"/>
<dbReference type="Gene3D" id="1.10.10.60">
    <property type="entry name" value="Homeodomain-like"/>
    <property type="match status" value="1"/>
</dbReference>
<dbReference type="Pfam" id="PF02909">
    <property type="entry name" value="TetR_C_1"/>
    <property type="match status" value="1"/>
</dbReference>
<comment type="caution">
    <text evidence="6">The sequence shown here is derived from an EMBL/GenBank/DDBJ whole genome shotgun (WGS) entry which is preliminary data.</text>
</comment>
<feature type="DNA-binding region" description="H-T-H motif" evidence="4">
    <location>
        <begin position="54"/>
        <end position="73"/>
    </location>
</feature>
<dbReference type="InterPro" id="IPR036271">
    <property type="entry name" value="Tet_transcr_reg_TetR-rel_C_sf"/>
</dbReference>
<dbReference type="InterPro" id="IPR009057">
    <property type="entry name" value="Homeodomain-like_sf"/>
</dbReference>
<dbReference type="InterPro" id="IPR001647">
    <property type="entry name" value="HTH_TetR"/>
</dbReference>
<dbReference type="GO" id="GO:0003700">
    <property type="term" value="F:DNA-binding transcription factor activity"/>
    <property type="evidence" value="ECO:0007669"/>
    <property type="project" value="TreeGrafter"/>
</dbReference>
<evidence type="ECO:0000256" key="3">
    <source>
        <dbReference type="ARBA" id="ARBA00023163"/>
    </source>
</evidence>
<keyword evidence="3" id="KW-0804">Transcription</keyword>
<keyword evidence="2 4" id="KW-0238">DNA-binding</keyword>
<dbReference type="PANTHER" id="PTHR30055">
    <property type="entry name" value="HTH-TYPE TRANSCRIPTIONAL REGULATOR RUTR"/>
    <property type="match status" value="1"/>
</dbReference>
<dbReference type="OrthoDB" id="2570341at2"/>
<evidence type="ECO:0000313" key="6">
    <source>
        <dbReference type="EMBL" id="OLZ43036.1"/>
    </source>
</evidence>
<dbReference type="PANTHER" id="PTHR30055:SF151">
    <property type="entry name" value="TRANSCRIPTIONAL REGULATORY PROTEIN"/>
    <property type="match status" value="1"/>
</dbReference>
<dbReference type="EMBL" id="MQUQ01000041">
    <property type="protein sequence ID" value="OLZ43036.1"/>
    <property type="molecule type" value="Genomic_DNA"/>
</dbReference>
<evidence type="ECO:0000313" key="7">
    <source>
        <dbReference type="Proteomes" id="UP000187486"/>
    </source>
</evidence>
<keyword evidence="7" id="KW-1185">Reference proteome</keyword>
<dbReference type="SUPFAM" id="SSF48498">
    <property type="entry name" value="Tetracyclin repressor-like, C-terminal domain"/>
    <property type="match status" value="1"/>
</dbReference>
<name>A0A1R0KDH5_9PSEU</name>